<dbReference type="EMBL" id="GBXM01101019">
    <property type="protein sequence ID" value="JAH07558.1"/>
    <property type="molecule type" value="Transcribed_RNA"/>
</dbReference>
<reference evidence="1" key="2">
    <citation type="journal article" date="2015" name="Fish Shellfish Immunol.">
        <title>Early steps in the European eel (Anguilla anguilla)-Vibrio vulnificus interaction in the gills: Role of the RtxA13 toxin.</title>
        <authorList>
            <person name="Callol A."/>
            <person name="Pajuelo D."/>
            <person name="Ebbesson L."/>
            <person name="Teles M."/>
            <person name="MacKenzie S."/>
            <person name="Amaro C."/>
        </authorList>
    </citation>
    <scope>NUCLEOTIDE SEQUENCE</scope>
</reference>
<organism evidence="1">
    <name type="scientific">Anguilla anguilla</name>
    <name type="common">European freshwater eel</name>
    <name type="synonym">Muraena anguilla</name>
    <dbReference type="NCBI Taxonomy" id="7936"/>
    <lineage>
        <taxon>Eukaryota</taxon>
        <taxon>Metazoa</taxon>
        <taxon>Chordata</taxon>
        <taxon>Craniata</taxon>
        <taxon>Vertebrata</taxon>
        <taxon>Euteleostomi</taxon>
        <taxon>Actinopterygii</taxon>
        <taxon>Neopterygii</taxon>
        <taxon>Teleostei</taxon>
        <taxon>Anguilliformes</taxon>
        <taxon>Anguillidae</taxon>
        <taxon>Anguilla</taxon>
    </lineage>
</organism>
<proteinExistence type="predicted"/>
<reference evidence="1" key="1">
    <citation type="submission" date="2014-11" db="EMBL/GenBank/DDBJ databases">
        <authorList>
            <person name="Amaro Gonzalez C."/>
        </authorList>
    </citation>
    <scope>NUCLEOTIDE SEQUENCE</scope>
</reference>
<dbReference type="AlphaFoldDB" id="A0A0E9PUL2"/>
<sequence length="47" mass="5527">MKYLGVTITKIFSNMFETNYNKTDENIQKDAERWSTLPLHFSQNTNG</sequence>
<accession>A0A0E9PUL2</accession>
<protein>
    <submittedName>
        <fullName evidence="1">Uncharacterized protein</fullName>
    </submittedName>
</protein>
<name>A0A0E9PUL2_ANGAN</name>
<evidence type="ECO:0000313" key="1">
    <source>
        <dbReference type="EMBL" id="JAH07558.1"/>
    </source>
</evidence>